<dbReference type="AlphaFoldDB" id="A0A3P6E8T5"/>
<name>A0A3P6E8T5_BRAOL</name>
<reference evidence="2" key="1">
    <citation type="submission" date="2018-11" db="EMBL/GenBank/DDBJ databases">
        <authorList>
            <consortium name="Genoscope - CEA"/>
            <person name="William W."/>
        </authorList>
    </citation>
    <scope>NUCLEOTIDE SEQUENCE</scope>
</reference>
<evidence type="ECO:0000256" key="1">
    <source>
        <dbReference type="SAM" id="MobiDB-lite"/>
    </source>
</evidence>
<feature type="region of interest" description="Disordered" evidence="1">
    <location>
        <begin position="36"/>
        <end position="58"/>
    </location>
</feature>
<gene>
    <name evidence="2" type="ORF">BOLC9T54285H</name>
</gene>
<evidence type="ECO:0000313" key="2">
    <source>
        <dbReference type="EMBL" id="VDD28962.1"/>
    </source>
</evidence>
<proteinExistence type="predicted"/>
<sequence>MIRAFEGGSGAFDHGKKNYWYAREDGIYFTHGQEVPKRKCQMSHDQEIEKDHLNPRRS</sequence>
<dbReference type="EMBL" id="LR031875">
    <property type="protein sequence ID" value="VDD28962.1"/>
    <property type="molecule type" value="Genomic_DNA"/>
</dbReference>
<protein>
    <submittedName>
        <fullName evidence="2">Uncharacterized protein</fullName>
    </submittedName>
</protein>
<organism evidence="2">
    <name type="scientific">Brassica oleracea</name>
    <name type="common">Wild cabbage</name>
    <dbReference type="NCBI Taxonomy" id="3712"/>
    <lineage>
        <taxon>Eukaryota</taxon>
        <taxon>Viridiplantae</taxon>
        <taxon>Streptophyta</taxon>
        <taxon>Embryophyta</taxon>
        <taxon>Tracheophyta</taxon>
        <taxon>Spermatophyta</taxon>
        <taxon>Magnoliopsida</taxon>
        <taxon>eudicotyledons</taxon>
        <taxon>Gunneridae</taxon>
        <taxon>Pentapetalae</taxon>
        <taxon>rosids</taxon>
        <taxon>malvids</taxon>
        <taxon>Brassicales</taxon>
        <taxon>Brassicaceae</taxon>
        <taxon>Brassiceae</taxon>
        <taxon>Brassica</taxon>
    </lineage>
</organism>
<accession>A0A3P6E8T5</accession>